<dbReference type="OrthoDB" id="60033at2759"/>
<evidence type="ECO:0000259" key="10">
    <source>
        <dbReference type="PROSITE" id="PS50110"/>
    </source>
</evidence>
<dbReference type="EMBL" id="JAEVFJ010000018">
    <property type="protein sequence ID" value="KAH8099866.1"/>
    <property type="molecule type" value="Genomic_DNA"/>
</dbReference>
<feature type="transmembrane region" description="Helical" evidence="8">
    <location>
        <begin position="86"/>
        <end position="110"/>
    </location>
</feature>
<feature type="transmembrane region" description="Helical" evidence="8">
    <location>
        <begin position="366"/>
        <end position="388"/>
    </location>
</feature>
<comment type="caution">
    <text evidence="11">The sequence shown here is derived from an EMBL/GenBank/DDBJ whole genome shotgun (WGS) entry which is preliminary data.</text>
</comment>
<dbReference type="PROSITE" id="PS50110">
    <property type="entry name" value="RESPONSE_REGULATORY"/>
    <property type="match status" value="1"/>
</dbReference>
<dbReference type="AlphaFoldDB" id="A0A8K0UPD5"/>
<feature type="domain" description="Response regulatory" evidence="10">
    <location>
        <begin position="898"/>
        <end position="1018"/>
    </location>
</feature>
<dbReference type="GO" id="GO:0000155">
    <property type="term" value="F:phosphorelay sensor kinase activity"/>
    <property type="evidence" value="ECO:0007669"/>
    <property type="project" value="InterPro"/>
</dbReference>
<evidence type="ECO:0000313" key="12">
    <source>
        <dbReference type="Proteomes" id="UP000813824"/>
    </source>
</evidence>
<dbReference type="Gene3D" id="3.40.50.2300">
    <property type="match status" value="1"/>
</dbReference>
<keyword evidence="5 11" id="KW-0418">Kinase</keyword>
<dbReference type="Gene3D" id="1.10.287.130">
    <property type="match status" value="1"/>
</dbReference>
<dbReference type="Pfam" id="PF00512">
    <property type="entry name" value="HisKA"/>
    <property type="match status" value="1"/>
</dbReference>
<dbReference type="PRINTS" id="PR00344">
    <property type="entry name" value="BCTRLSENSOR"/>
</dbReference>
<evidence type="ECO:0000313" key="11">
    <source>
        <dbReference type="EMBL" id="KAH8099866.1"/>
    </source>
</evidence>
<keyword evidence="8" id="KW-1133">Transmembrane helix</keyword>
<dbReference type="InterPro" id="IPR036890">
    <property type="entry name" value="HATPase_C_sf"/>
</dbReference>
<feature type="modified residue" description="4-aspartylphosphate" evidence="6">
    <location>
        <position position="947"/>
    </location>
</feature>
<dbReference type="InterPro" id="IPR003594">
    <property type="entry name" value="HATPase_dom"/>
</dbReference>
<gene>
    <name evidence="11" type="ORF">BXZ70DRAFT_223544</name>
</gene>
<feature type="compositionally biased region" description="Basic and acidic residues" evidence="7">
    <location>
        <begin position="821"/>
        <end position="836"/>
    </location>
</feature>
<evidence type="ECO:0000256" key="4">
    <source>
        <dbReference type="ARBA" id="ARBA00022679"/>
    </source>
</evidence>
<reference evidence="11" key="1">
    <citation type="journal article" date="2021" name="New Phytol.">
        <title>Evolutionary innovations through gain and loss of genes in the ectomycorrhizal Boletales.</title>
        <authorList>
            <person name="Wu G."/>
            <person name="Miyauchi S."/>
            <person name="Morin E."/>
            <person name="Kuo A."/>
            <person name="Drula E."/>
            <person name="Varga T."/>
            <person name="Kohler A."/>
            <person name="Feng B."/>
            <person name="Cao Y."/>
            <person name="Lipzen A."/>
            <person name="Daum C."/>
            <person name="Hundley H."/>
            <person name="Pangilinan J."/>
            <person name="Johnson J."/>
            <person name="Barry K."/>
            <person name="LaButti K."/>
            <person name="Ng V."/>
            <person name="Ahrendt S."/>
            <person name="Min B."/>
            <person name="Choi I.G."/>
            <person name="Park H."/>
            <person name="Plett J.M."/>
            <person name="Magnuson J."/>
            <person name="Spatafora J.W."/>
            <person name="Nagy L.G."/>
            <person name="Henrissat B."/>
            <person name="Grigoriev I.V."/>
            <person name="Yang Z.L."/>
            <person name="Xu J."/>
            <person name="Martin F.M."/>
        </authorList>
    </citation>
    <scope>NUCLEOTIDE SEQUENCE</scope>
    <source>
        <strain evidence="11">KKN 215</strain>
    </source>
</reference>
<feature type="domain" description="Histidine kinase" evidence="9">
    <location>
        <begin position="431"/>
        <end position="652"/>
    </location>
</feature>
<evidence type="ECO:0000259" key="9">
    <source>
        <dbReference type="PROSITE" id="PS50109"/>
    </source>
</evidence>
<dbReference type="GO" id="GO:0009927">
    <property type="term" value="F:histidine phosphotransfer kinase activity"/>
    <property type="evidence" value="ECO:0007669"/>
    <property type="project" value="TreeGrafter"/>
</dbReference>
<proteinExistence type="predicted"/>
<comment type="catalytic activity">
    <reaction evidence="1">
        <text>ATP + protein L-histidine = ADP + protein N-phospho-L-histidine.</text>
        <dbReference type="EC" id="2.7.13.3"/>
    </reaction>
</comment>
<dbReference type="PANTHER" id="PTHR43047:SF66">
    <property type="entry name" value="HISKA"/>
    <property type="match status" value="1"/>
</dbReference>
<keyword evidence="12" id="KW-1185">Reference proteome</keyword>
<dbReference type="InterPro" id="IPR036097">
    <property type="entry name" value="HisK_dim/P_sf"/>
</dbReference>
<dbReference type="PANTHER" id="PTHR43047">
    <property type="entry name" value="TWO-COMPONENT HISTIDINE PROTEIN KINASE"/>
    <property type="match status" value="1"/>
</dbReference>
<dbReference type="SUPFAM" id="SSF52172">
    <property type="entry name" value="CheY-like"/>
    <property type="match status" value="1"/>
</dbReference>
<keyword evidence="3 6" id="KW-0597">Phosphoprotein</keyword>
<dbReference type="InterPro" id="IPR001789">
    <property type="entry name" value="Sig_transdc_resp-reg_receiver"/>
</dbReference>
<dbReference type="CDD" id="cd00082">
    <property type="entry name" value="HisKA"/>
    <property type="match status" value="1"/>
</dbReference>
<dbReference type="EC" id="2.7.13.3" evidence="2"/>
<accession>A0A8K0UPD5</accession>
<dbReference type="SMART" id="SM00448">
    <property type="entry name" value="REC"/>
    <property type="match status" value="1"/>
</dbReference>
<dbReference type="InterPro" id="IPR003661">
    <property type="entry name" value="HisK_dim/P_dom"/>
</dbReference>
<name>A0A8K0UPD5_9AGAR</name>
<feature type="region of interest" description="Disordered" evidence="7">
    <location>
        <begin position="805"/>
        <end position="891"/>
    </location>
</feature>
<dbReference type="GO" id="GO:0005886">
    <property type="term" value="C:plasma membrane"/>
    <property type="evidence" value="ECO:0007669"/>
    <property type="project" value="TreeGrafter"/>
</dbReference>
<evidence type="ECO:0000256" key="5">
    <source>
        <dbReference type="ARBA" id="ARBA00022777"/>
    </source>
</evidence>
<dbReference type="Pfam" id="PF03707">
    <property type="entry name" value="MHYT"/>
    <property type="match status" value="2"/>
</dbReference>
<dbReference type="Proteomes" id="UP000813824">
    <property type="component" value="Unassembled WGS sequence"/>
</dbReference>
<dbReference type="InterPro" id="IPR004358">
    <property type="entry name" value="Sig_transdc_His_kin-like_C"/>
</dbReference>
<feature type="compositionally biased region" description="Basic and acidic residues" evidence="7">
    <location>
        <begin position="178"/>
        <end position="190"/>
    </location>
</feature>
<organism evidence="11 12">
    <name type="scientific">Cristinia sonorae</name>
    <dbReference type="NCBI Taxonomy" id="1940300"/>
    <lineage>
        <taxon>Eukaryota</taxon>
        <taxon>Fungi</taxon>
        <taxon>Dikarya</taxon>
        <taxon>Basidiomycota</taxon>
        <taxon>Agaricomycotina</taxon>
        <taxon>Agaricomycetes</taxon>
        <taxon>Agaricomycetidae</taxon>
        <taxon>Agaricales</taxon>
        <taxon>Pleurotineae</taxon>
        <taxon>Stephanosporaceae</taxon>
        <taxon>Cristinia</taxon>
    </lineage>
</organism>
<dbReference type="SUPFAM" id="SSF55874">
    <property type="entry name" value="ATPase domain of HSP90 chaperone/DNA topoisomerase II/histidine kinase"/>
    <property type="match status" value="1"/>
</dbReference>
<feature type="transmembrane region" description="Helical" evidence="8">
    <location>
        <begin position="331"/>
        <end position="354"/>
    </location>
</feature>
<sequence length="1023" mass="111019">MDHHPAERRLHPTWAPELVVLSYSLSWLGAYTCTQVAIHAKYAATTSAKWWWTFLGSVVFGFSAIWCMHFVGMLACRLDVDVRFNIPLTILSALVSVGFTFLVLASGYVTEALENSKLVRVIGSCTDAINNMLLSCFGRSKRSETGYLPLNTSDAELSQSSSARRSGEEEEGSNSQDRYSDATPEERADIVDGPGSGGSSSGSNSTTRYPVSSGETLVSSVSWSDSLNASLSQETRMRVKLQSDKTVNWGPWLKAHYDSISFAVAVKAAIWGAAVGFMHYCGMWAIEIPGGRIEWNGAIVALSFVVAFIVCFIGCIAMVHMEVHFVRQVVFSTLVAAGSGSMHYIGMAAATIYTTAPPSPTAGYPAYLPFVIVGVAVFVCVVSIAVLAHSAIISRYRLEEMIVTKRRLWRIMAEKEAAEQANELKQQFISVASHEIRTPLHAVNGYCELLALTNLTEEQKLYLSSIQQACHAINVIAGNVLDFSKLNRNNVELSARPVLIDLRKMLEDQARITETKGTQTGHSGVDVVVAIDPDVPQTVYLDETYTFRILMNLLSNAQKFCEDGYICVKLSMQTPTSLVIQVSDTGCGIPTAFRPSLFQPFRQAHTTSSNRHGTGLGLSIVKHLVQRMNGTIDYESVEGEGTTFTVTLPVTVGTANGGQAGNDGPASAPLARVGGKGKEGVLKMRVVYSNDRSNGLWTTVWPRYGCEVVESNADASYEELVEGVDAIWTDVESVKASSALHHLIQCSSNDGQSSPPPSLPVLYIIHSNFLELTSLGMDLTSTRNVILIKRPVVIHTILSILADPKGHLASPTQPPHIGKVRFVDGDGDVNSHRRSSEAGGRGSGDSISRPLPVVDPTESPPLLAPGGSSPFIPQPPPLPPRSLSTMSVDRKKRDRKTRILLVEDNMVNQHLGKRLLEKLGYEVVTASDGQQAVDAVKKTKFACCLMDCQMPVLDGFAATVKIREMEKSGTLRSRLPIVALTANVTGESEDRCRAAGMDHFLPKPLRLADLDATIRDAISPPES</sequence>
<evidence type="ECO:0000256" key="7">
    <source>
        <dbReference type="SAM" id="MobiDB-lite"/>
    </source>
</evidence>
<keyword evidence="8" id="KW-0472">Membrane</keyword>
<evidence type="ECO:0000256" key="6">
    <source>
        <dbReference type="PROSITE-ProRule" id="PRU00169"/>
    </source>
</evidence>
<dbReference type="SMART" id="SM00388">
    <property type="entry name" value="HisKA"/>
    <property type="match status" value="1"/>
</dbReference>
<dbReference type="CDD" id="cd17546">
    <property type="entry name" value="REC_hyHK_CKI1_RcsC-like"/>
    <property type="match status" value="1"/>
</dbReference>
<protein>
    <recommendedName>
        <fullName evidence="2">histidine kinase</fullName>
        <ecNumber evidence="2">2.7.13.3</ecNumber>
    </recommendedName>
</protein>
<feature type="region of interest" description="Disordered" evidence="7">
    <location>
        <begin position="152"/>
        <end position="211"/>
    </location>
</feature>
<dbReference type="Pfam" id="PF00072">
    <property type="entry name" value="Response_reg"/>
    <property type="match status" value="1"/>
</dbReference>
<feature type="transmembrane region" description="Helical" evidence="8">
    <location>
        <begin position="50"/>
        <end position="74"/>
    </location>
</feature>
<dbReference type="InterPro" id="IPR005467">
    <property type="entry name" value="His_kinase_dom"/>
</dbReference>
<dbReference type="InterPro" id="IPR005330">
    <property type="entry name" value="MHYT_dom"/>
</dbReference>
<dbReference type="InterPro" id="IPR011006">
    <property type="entry name" value="CheY-like_superfamily"/>
</dbReference>
<evidence type="ECO:0000256" key="2">
    <source>
        <dbReference type="ARBA" id="ARBA00012438"/>
    </source>
</evidence>
<dbReference type="SMART" id="SM00387">
    <property type="entry name" value="HATPase_c"/>
    <property type="match status" value="1"/>
</dbReference>
<evidence type="ECO:0000256" key="1">
    <source>
        <dbReference type="ARBA" id="ARBA00000085"/>
    </source>
</evidence>
<feature type="transmembrane region" description="Helical" evidence="8">
    <location>
        <begin position="298"/>
        <end position="319"/>
    </location>
</feature>
<feature type="compositionally biased region" description="Low complexity" evidence="7">
    <location>
        <begin position="155"/>
        <end position="164"/>
    </location>
</feature>
<evidence type="ECO:0000256" key="3">
    <source>
        <dbReference type="ARBA" id="ARBA00022553"/>
    </source>
</evidence>
<dbReference type="PROSITE" id="PS50109">
    <property type="entry name" value="HIS_KIN"/>
    <property type="match status" value="1"/>
</dbReference>
<dbReference type="Gene3D" id="3.30.565.10">
    <property type="entry name" value="Histidine kinase-like ATPase, C-terminal domain"/>
    <property type="match status" value="1"/>
</dbReference>
<keyword evidence="4" id="KW-0808">Transferase</keyword>
<keyword evidence="8" id="KW-0812">Transmembrane</keyword>
<evidence type="ECO:0000256" key="8">
    <source>
        <dbReference type="SAM" id="Phobius"/>
    </source>
</evidence>
<dbReference type="Pfam" id="PF02518">
    <property type="entry name" value="HATPase_c"/>
    <property type="match status" value="1"/>
</dbReference>
<dbReference type="SUPFAM" id="SSF47384">
    <property type="entry name" value="Homodimeric domain of signal transducing histidine kinase"/>
    <property type="match status" value="1"/>
</dbReference>